<evidence type="ECO:0000313" key="2">
    <source>
        <dbReference type="Proteomes" id="UP000811255"/>
    </source>
</evidence>
<comment type="caution">
    <text evidence="1">The sequence shown here is derived from an EMBL/GenBank/DDBJ whole genome shotgun (WGS) entry which is preliminary data.</text>
</comment>
<keyword evidence="2" id="KW-1185">Reference proteome</keyword>
<sequence>MLHPDDLERVARTVVDCGYHLHRDLGPGLLESAYEALMAEGLRQSGLDVARQVPVTMSYKGVVVDNAFKIDLLVENSLVVELKSIERLAPVHGKQILTYLRLMRLPLGLLINFGQATFKDGLRRIANDYYGRIG</sequence>
<dbReference type="EMBL" id="JAHFVK010000001">
    <property type="protein sequence ID" value="MBT2133553.1"/>
    <property type="molecule type" value="Genomic_DNA"/>
</dbReference>
<proteinExistence type="predicted"/>
<reference evidence="1 2" key="1">
    <citation type="submission" date="2021-05" db="EMBL/GenBank/DDBJ databases">
        <title>Croceibacterium sp. LX-88 genome sequence.</title>
        <authorList>
            <person name="Luo X."/>
        </authorList>
    </citation>
    <scope>NUCLEOTIDE SEQUENCE [LARGE SCALE GENOMIC DNA]</scope>
    <source>
        <strain evidence="1 2">LX-88</strain>
    </source>
</reference>
<dbReference type="Proteomes" id="UP000811255">
    <property type="component" value="Unassembled WGS sequence"/>
</dbReference>
<dbReference type="InterPro" id="IPR026350">
    <property type="entry name" value="GxxExxY"/>
</dbReference>
<dbReference type="NCBIfam" id="TIGR04256">
    <property type="entry name" value="GxxExxY"/>
    <property type="match status" value="1"/>
</dbReference>
<protein>
    <submittedName>
        <fullName evidence="1">GxxExxY protein</fullName>
    </submittedName>
</protein>
<evidence type="ECO:0000313" key="1">
    <source>
        <dbReference type="EMBL" id="MBT2133553.1"/>
    </source>
</evidence>
<name>A0ABS5W1B9_9SPHN</name>
<organism evidence="1 2">
    <name type="scientific">Croceibacterium selenioxidans</name>
    <dbReference type="NCBI Taxonomy" id="2838833"/>
    <lineage>
        <taxon>Bacteria</taxon>
        <taxon>Pseudomonadati</taxon>
        <taxon>Pseudomonadota</taxon>
        <taxon>Alphaproteobacteria</taxon>
        <taxon>Sphingomonadales</taxon>
        <taxon>Erythrobacteraceae</taxon>
        <taxon>Croceibacterium</taxon>
    </lineage>
</organism>
<accession>A0ABS5W1B9</accession>
<gene>
    <name evidence="1" type="ORF">KK137_04315</name>
</gene>
<dbReference type="Pfam" id="PF13366">
    <property type="entry name" value="PDDEXK_3"/>
    <property type="match status" value="1"/>
</dbReference>